<feature type="region of interest" description="Disordered" evidence="1">
    <location>
        <begin position="441"/>
        <end position="463"/>
    </location>
</feature>
<protein>
    <recommendedName>
        <fullName evidence="4">DNA ligase</fullName>
    </recommendedName>
</protein>
<evidence type="ECO:0000313" key="3">
    <source>
        <dbReference type="Proteomes" id="UP001596233"/>
    </source>
</evidence>
<gene>
    <name evidence="2" type="ORF">ACFP56_01010</name>
</gene>
<feature type="compositionally biased region" description="Polar residues" evidence="1">
    <location>
        <begin position="447"/>
        <end position="459"/>
    </location>
</feature>
<dbReference type="Proteomes" id="UP001596233">
    <property type="component" value="Unassembled WGS sequence"/>
</dbReference>
<feature type="compositionally biased region" description="Low complexity" evidence="1">
    <location>
        <begin position="289"/>
        <end position="328"/>
    </location>
</feature>
<evidence type="ECO:0000313" key="2">
    <source>
        <dbReference type="EMBL" id="MFC6331186.1"/>
    </source>
</evidence>
<comment type="caution">
    <text evidence="2">The sequence shown here is derived from an EMBL/GenBank/DDBJ whole genome shotgun (WGS) entry which is preliminary data.</text>
</comment>
<feature type="region of interest" description="Disordered" evidence="1">
    <location>
        <begin position="289"/>
        <end position="330"/>
    </location>
</feature>
<feature type="compositionally biased region" description="Polar residues" evidence="1">
    <location>
        <begin position="374"/>
        <end position="388"/>
    </location>
</feature>
<keyword evidence="3" id="KW-1185">Reference proteome</keyword>
<feature type="compositionally biased region" description="Low complexity" evidence="1">
    <location>
        <begin position="223"/>
        <end position="232"/>
    </location>
</feature>
<feature type="region of interest" description="Disordered" evidence="1">
    <location>
        <begin position="370"/>
        <end position="391"/>
    </location>
</feature>
<feature type="compositionally biased region" description="Polar residues" evidence="1">
    <location>
        <begin position="233"/>
        <end position="247"/>
    </location>
</feature>
<feature type="compositionally biased region" description="Low complexity" evidence="1">
    <location>
        <begin position="485"/>
        <end position="503"/>
    </location>
</feature>
<sequence>MNINHMKGILGDAVSNEVRTLELRVGQVVRGVVLQQFANNEATVSINGVQVRAKLEVPIMEGQASLLQVQPDSKSGHIHLKQVDPTTLGLQDPMKDILKTLNLPDKAWANDLVKDLRKEGFALNKETAAAFQRAAQLQPAGVTQEQWMTAAATAFKRGLPMTEATIAAIHQLQSGTQAHSLIDQLRGQLQQALQGNLSQQSQALLSRVVALLNEGSGLLGQLSGQQATGSAGTQLQPAANPSIMATPQTNSQAQTAVSTQQQGTGFNQLQTQALQSTVSAQPAAAATANSNVNQAAATTSQPQPQAESVAANPSQQAAAQANQGASGQVTTAGTTNQTLLPQLLKWLGVNYEAALGKQLVQQDNASASQAAQSTGTGNMTQTSGQLTASAPGGSFIAQSGVGQQTVQSTLISNTGNQVAAQLNSSPLVQPQTGANIMHVQQAPAEQASVTNAQPQQAATMPQIAGQPNGPALAAANSQMPAMPADAAANAAGAQTGNANGSSAQAVMQQATLPADTSALHAQQQSQLAQAQPQTVNPSQQPNMQHIVQDNVKSALIQMLQQQDIPAQVKETAQQLVHAITGQQLMLSAERNHSVFSHITMFIPIKDASNGQTASVHIQTRRDRKGELDSENCRIVFDLQMNALGPTLVDMNIVNKIVSLNLWNDHPAAAPIVEAFKPEISEALYGLGYMMSSMRATPIPIKEEGTNGQETNSQEEGKLVIIPPDIDQLNSARYKGVDFKI</sequence>
<evidence type="ECO:0008006" key="4">
    <source>
        <dbReference type="Google" id="ProtNLM"/>
    </source>
</evidence>
<accession>A0ABW1V002</accession>
<evidence type="ECO:0000256" key="1">
    <source>
        <dbReference type="SAM" id="MobiDB-lite"/>
    </source>
</evidence>
<feature type="compositionally biased region" description="Low complexity" evidence="1">
    <location>
        <begin position="248"/>
        <end position="261"/>
    </location>
</feature>
<feature type="region of interest" description="Disordered" evidence="1">
    <location>
        <begin position="485"/>
        <end position="540"/>
    </location>
</feature>
<feature type="region of interest" description="Disordered" evidence="1">
    <location>
        <begin position="223"/>
        <end position="261"/>
    </location>
</feature>
<reference evidence="3" key="1">
    <citation type="journal article" date="2019" name="Int. J. Syst. Evol. Microbiol.">
        <title>The Global Catalogue of Microorganisms (GCM) 10K type strain sequencing project: providing services to taxonomists for standard genome sequencing and annotation.</title>
        <authorList>
            <consortium name="The Broad Institute Genomics Platform"/>
            <consortium name="The Broad Institute Genome Sequencing Center for Infectious Disease"/>
            <person name="Wu L."/>
            <person name="Ma J."/>
        </authorList>
    </citation>
    <scope>NUCLEOTIDE SEQUENCE [LARGE SCALE GENOMIC DNA]</scope>
    <source>
        <strain evidence="3">PCU 280</strain>
    </source>
</reference>
<organism evidence="2 3">
    <name type="scientific">Paenibacillus septentrionalis</name>
    <dbReference type="NCBI Taxonomy" id="429342"/>
    <lineage>
        <taxon>Bacteria</taxon>
        <taxon>Bacillati</taxon>
        <taxon>Bacillota</taxon>
        <taxon>Bacilli</taxon>
        <taxon>Bacillales</taxon>
        <taxon>Paenibacillaceae</taxon>
        <taxon>Paenibacillus</taxon>
    </lineage>
</organism>
<proteinExistence type="predicted"/>
<name>A0ABW1V002_9BACL</name>
<dbReference type="EMBL" id="JBHSTE010000001">
    <property type="protein sequence ID" value="MFC6331186.1"/>
    <property type="molecule type" value="Genomic_DNA"/>
</dbReference>
<feature type="compositionally biased region" description="Low complexity" evidence="1">
    <location>
        <begin position="517"/>
        <end position="533"/>
    </location>
</feature>
<dbReference type="RefSeq" id="WP_379230157.1">
    <property type="nucleotide sequence ID" value="NZ_JBHSTE010000001.1"/>
</dbReference>